<reference evidence="4" key="1">
    <citation type="submission" date="2014-03" db="EMBL/GenBank/DDBJ databases">
        <authorList>
            <person name="Urmite Genomes U."/>
        </authorList>
    </citation>
    <scope>NUCLEOTIDE SEQUENCE [LARGE SCALE GENOMIC DNA]</scope>
    <source>
        <strain evidence="4">HD-03</strain>
    </source>
</reference>
<dbReference type="Pfam" id="PF08401">
    <property type="entry name" value="ArdcN"/>
    <property type="match status" value="1"/>
</dbReference>
<dbReference type="Proteomes" id="UP000028868">
    <property type="component" value="Unassembled WGS sequence"/>
</dbReference>
<reference evidence="3 4" key="2">
    <citation type="submission" date="2014-05" db="EMBL/GenBank/DDBJ databases">
        <title>Draft genome sequence of Halobacillus karajensis HK-03.</title>
        <authorList>
            <person name="Khelaifia S."/>
            <person name="Croce O."/>
            <person name="Lagier J.C."/>
            <person name="Raoult D."/>
        </authorList>
    </citation>
    <scope>NUCLEOTIDE SEQUENCE [LARGE SCALE GENOMIC DNA]</scope>
    <source>
        <strain evidence="3 4">HD-03</strain>
    </source>
</reference>
<dbReference type="RefSeq" id="WP_081867075.1">
    <property type="nucleotide sequence ID" value="NZ_CCDH010000003.1"/>
</dbReference>
<dbReference type="InterPro" id="IPR013610">
    <property type="entry name" value="ArdC_N"/>
</dbReference>
<dbReference type="AlphaFoldDB" id="A0A024P3U2"/>
<dbReference type="Pfam" id="PF18818">
    <property type="entry name" value="MPTase-PolyVal"/>
    <property type="match status" value="1"/>
</dbReference>
<evidence type="ECO:0000259" key="1">
    <source>
        <dbReference type="Pfam" id="PF08401"/>
    </source>
</evidence>
<evidence type="ECO:0000259" key="2">
    <source>
        <dbReference type="Pfam" id="PF18818"/>
    </source>
</evidence>
<name>A0A024P3U2_9BACI</name>
<evidence type="ECO:0000313" key="3">
    <source>
        <dbReference type="EMBL" id="CDQ23669.1"/>
    </source>
</evidence>
<dbReference type="EMBL" id="CCDI010000002">
    <property type="protein sequence ID" value="CDQ23669.1"/>
    <property type="molecule type" value="Genomic_DNA"/>
</dbReference>
<dbReference type="GO" id="GO:0003697">
    <property type="term" value="F:single-stranded DNA binding"/>
    <property type="evidence" value="ECO:0007669"/>
    <property type="project" value="InterPro"/>
</dbReference>
<dbReference type="InterPro" id="IPR041459">
    <property type="entry name" value="MPTase-PolyVal"/>
</dbReference>
<feature type="domain" description="Polyvalent protein metallopeptidase" evidence="2">
    <location>
        <begin position="146"/>
        <end position="182"/>
    </location>
</feature>
<gene>
    <name evidence="3" type="primary">traC</name>
    <name evidence="3" type="ORF">BN983_01920</name>
</gene>
<organism evidence="3 4">
    <name type="scientific">Halobacillus karajensis</name>
    <dbReference type="NCBI Taxonomy" id="195088"/>
    <lineage>
        <taxon>Bacteria</taxon>
        <taxon>Bacillati</taxon>
        <taxon>Bacillota</taxon>
        <taxon>Bacilli</taxon>
        <taxon>Bacillales</taxon>
        <taxon>Bacillaceae</taxon>
        <taxon>Halobacillus</taxon>
    </lineage>
</organism>
<keyword evidence="4" id="KW-1185">Reference proteome</keyword>
<evidence type="ECO:0000313" key="4">
    <source>
        <dbReference type="Proteomes" id="UP000028868"/>
    </source>
</evidence>
<accession>A0A024P3U2</accession>
<comment type="caution">
    <text evidence="3">The sequence shown here is derived from an EMBL/GenBank/DDBJ whole genome shotgun (WGS) entry which is preliminary data.</text>
</comment>
<sequence>MSKKIYEMITNQIIEKLEQGVIPWRKPWVNGIPVNWKTQKPYRGINTMLLDGGEYATFKQIKEAGGKVKKGEKSHIVVFWKMIKVEDEKKEEEKNIPLLRYYRVFDVGSQVEGLETKRTYEIFDHDPIEEAEKIKKEYFNGPSYSFQSGRAYYVPFEDRVNVPPKKDFPNVHEYYSTLFHEMIVRP</sequence>
<proteinExistence type="predicted"/>
<feature type="domain" description="N-terminal" evidence="1">
    <location>
        <begin position="3"/>
        <end position="105"/>
    </location>
</feature>
<protein>
    <submittedName>
        <fullName evidence="3">DNA primase TraC</fullName>
    </submittedName>
</protein>